<evidence type="ECO:0000313" key="9">
    <source>
        <dbReference type="EMBL" id="MFB9750182.1"/>
    </source>
</evidence>
<feature type="transmembrane region" description="Helical" evidence="8">
    <location>
        <begin position="336"/>
        <end position="356"/>
    </location>
</feature>
<reference evidence="9 10" key="1">
    <citation type="submission" date="2024-09" db="EMBL/GenBank/DDBJ databases">
        <authorList>
            <person name="Sun Q."/>
            <person name="Mori K."/>
        </authorList>
    </citation>
    <scope>NUCLEOTIDE SEQUENCE [LARGE SCALE GENOMIC DNA]</scope>
    <source>
        <strain evidence="9 10">JCM 12520</strain>
    </source>
</reference>
<keyword evidence="4" id="KW-0309">Germination</keyword>
<keyword evidence="5 8" id="KW-0812">Transmembrane</keyword>
<dbReference type="PANTHER" id="PTHR34975">
    <property type="entry name" value="SPORE GERMINATION PROTEIN A2"/>
    <property type="match status" value="1"/>
</dbReference>
<comment type="subcellular location">
    <subcellularLocation>
        <location evidence="1">Membrane</location>
        <topology evidence="1">Multi-pass membrane protein</topology>
    </subcellularLocation>
</comment>
<evidence type="ECO:0000256" key="6">
    <source>
        <dbReference type="ARBA" id="ARBA00022989"/>
    </source>
</evidence>
<evidence type="ECO:0000256" key="1">
    <source>
        <dbReference type="ARBA" id="ARBA00004141"/>
    </source>
</evidence>
<protein>
    <submittedName>
        <fullName evidence="9">Endospore germination permease</fullName>
    </submittedName>
</protein>
<feature type="transmembrane region" description="Helical" evidence="8">
    <location>
        <begin position="141"/>
        <end position="164"/>
    </location>
</feature>
<dbReference type="EMBL" id="JBHMAG010000002">
    <property type="protein sequence ID" value="MFB9750182.1"/>
    <property type="molecule type" value="Genomic_DNA"/>
</dbReference>
<evidence type="ECO:0000256" key="8">
    <source>
        <dbReference type="SAM" id="Phobius"/>
    </source>
</evidence>
<evidence type="ECO:0000256" key="7">
    <source>
        <dbReference type="ARBA" id="ARBA00023136"/>
    </source>
</evidence>
<evidence type="ECO:0000256" key="3">
    <source>
        <dbReference type="ARBA" id="ARBA00022448"/>
    </source>
</evidence>
<dbReference type="Proteomes" id="UP001589619">
    <property type="component" value="Unassembled WGS sequence"/>
</dbReference>
<comment type="similarity">
    <text evidence="2">Belongs to the amino acid-polyamine-organocation (APC) superfamily. Spore germination protein (SGP) (TC 2.A.3.9) family.</text>
</comment>
<dbReference type="RefSeq" id="WP_344916802.1">
    <property type="nucleotide sequence ID" value="NZ_BAAAYO010000021.1"/>
</dbReference>
<dbReference type="Pfam" id="PF03845">
    <property type="entry name" value="Spore_permease"/>
    <property type="match status" value="1"/>
</dbReference>
<feature type="transmembrane region" description="Helical" evidence="8">
    <location>
        <begin position="34"/>
        <end position="55"/>
    </location>
</feature>
<sequence>MIKVSGYQLFAATVFFQLGTTVVFGFASDAGRDAWIAILLSASIGMLVILGYTVLANMMPGLTLVEWFPKQFGPWLGIPIAWLYPLLFIYDAARGISDLEGLVPVTLLPGTPTWVILGCMMLVIVYLLFSGVEVIFRLAGLLLPIILLSFLLELLLLLSSQSIILSNIFPILGEGWGRVWKSVWPFGILQTFGETIEFAMLWTFLKQDGKLTRINLIAVMVSGITITVFDMFAIMVLGESVFQRNVYPLLVLLKQLSISDFLDNLDALGVMHFMTTTLLKITLHLITAVLAIRKLTRSQGYRLPILIAAAVTLWTGSNMAQSVADHLFVGTRILPYNLWIPLFLVIPGILLTVAWIRKQQEPGYE</sequence>
<comment type="caution">
    <text evidence="9">The sequence shown here is derived from an EMBL/GenBank/DDBJ whole genome shotgun (WGS) entry which is preliminary data.</text>
</comment>
<dbReference type="NCBIfam" id="TIGR00912">
    <property type="entry name" value="2A0309"/>
    <property type="match status" value="1"/>
</dbReference>
<dbReference type="PANTHER" id="PTHR34975:SF2">
    <property type="entry name" value="SPORE GERMINATION PROTEIN A2"/>
    <property type="match status" value="1"/>
</dbReference>
<proteinExistence type="inferred from homology"/>
<name>A0ABV5VPI4_9BACL</name>
<feature type="transmembrane region" description="Helical" evidence="8">
    <location>
        <begin position="7"/>
        <end position="28"/>
    </location>
</feature>
<dbReference type="InterPro" id="IPR004761">
    <property type="entry name" value="Spore_GerAB"/>
</dbReference>
<feature type="transmembrane region" description="Helical" evidence="8">
    <location>
        <begin position="217"/>
        <end position="238"/>
    </location>
</feature>
<keyword evidence="10" id="KW-1185">Reference proteome</keyword>
<evidence type="ECO:0000256" key="5">
    <source>
        <dbReference type="ARBA" id="ARBA00022692"/>
    </source>
</evidence>
<evidence type="ECO:0000313" key="10">
    <source>
        <dbReference type="Proteomes" id="UP001589619"/>
    </source>
</evidence>
<accession>A0ABV5VPI4</accession>
<keyword evidence="3" id="KW-0813">Transport</keyword>
<feature type="transmembrane region" description="Helical" evidence="8">
    <location>
        <begin position="270"/>
        <end position="291"/>
    </location>
</feature>
<evidence type="ECO:0000256" key="2">
    <source>
        <dbReference type="ARBA" id="ARBA00007998"/>
    </source>
</evidence>
<organism evidence="9 10">
    <name type="scientific">Paenibacillus hodogayensis</name>
    <dbReference type="NCBI Taxonomy" id="279208"/>
    <lineage>
        <taxon>Bacteria</taxon>
        <taxon>Bacillati</taxon>
        <taxon>Bacillota</taxon>
        <taxon>Bacilli</taxon>
        <taxon>Bacillales</taxon>
        <taxon>Paenibacillaceae</taxon>
        <taxon>Paenibacillus</taxon>
    </lineage>
</organism>
<evidence type="ECO:0000256" key="4">
    <source>
        <dbReference type="ARBA" id="ARBA00022544"/>
    </source>
</evidence>
<keyword evidence="6 8" id="KW-1133">Transmembrane helix</keyword>
<keyword evidence="7 8" id="KW-0472">Membrane</keyword>
<feature type="transmembrane region" description="Helical" evidence="8">
    <location>
        <begin position="113"/>
        <end position="129"/>
    </location>
</feature>
<feature type="transmembrane region" description="Helical" evidence="8">
    <location>
        <begin position="303"/>
        <end position="324"/>
    </location>
</feature>
<gene>
    <name evidence="9" type="ORF">ACFFNY_01230</name>
</gene>
<feature type="transmembrane region" description="Helical" evidence="8">
    <location>
        <begin position="75"/>
        <end position="93"/>
    </location>
</feature>